<comment type="caution">
    <text evidence="1">The sequence shown here is derived from an EMBL/GenBank/DDBJ whole genome shotgun (WGS) entry which is preliminary data.</text>
</comment>
<accession>A0A645JND2</accession>
<dbReference type="AlphaFoldDB" id="A0A645JND2"/>
<protein>
    <submittedName>
        <fullName evidence="1">Uncharacterized protein</fullName>
    </submittedName>
</protein>
<sequence>MFSGKALELLEKVHAAIRCDYYCDSDVGRDYIDVAYYYDLTIGNNKAGFKVI</sequence>
<reference evidence="1" key="1">
    <citation type="submission" date="2019-08" db="EMBL/GenBank/DDBJ databases">
        <authorList>
            <person name="Kucharzyk K."/>
            <person name="Murdoch R.W."/>
            <person name="Higgins S."/>
            <person name="Loffler F."/>
        </authorList>
    </citation>
    <scope>NUCLEOTIDE SEQUENCE</scope>
</reference>
<dbReference type="EMBL" id="VSSQ01146178">
    <property type="protein sequence ID" value="MPN64792.1"/>
    <property type="molecule type" value="Genomic_DNA"/>
</dbReference>
<organism evidence="1">
    <name type="scientific">bioreactor metagenome</name>
    <dbReference type="NCBI Taxonomy" id="1076179"/>
    <lineage>
        <taxon>unclassified sequences</taxon>
        <taxon>metagenomes</taxon>
        <taxon>ecological metagenomes</taxon>
    </lineage>
</organism>
<gene>
    <name evidence="1" type="ORF">SDC9_212569</name>
</gene>
<proteinExistence type="predicted"/>
<name>A0A645JND2_9ZZZZ</name>
<evidence type="ECO:0000313" key="1">
    <source>
        <dbReference type="EMBL" id="MPN64792.1"/>
    </source>
</evidence>